<dbReference type="GO" id="GO:0005085">
    <property type="term" value="F:guanyl-nucleotide exchange factor activity"/>
    <property type="evidence" value="ECO:0007669"/>
    <property type="project" value="UniProtKB-KW"/>
</dbReference>
<dbReference type="SUPFAM" id="SSF48065">
    <property type="entry name" value="DBL homology domain (DH-domain)"/>
    <property type="match status" value="1"/>
</dbReference>
<dbReference type="FunFam" id="1.20.900.10:FF:000003">
    <property type="entry name" value="Rho guanine nucleotide exchange factor 10 like"/>
    <property type="match status" value="1"/>
</dbReference>
<dbReference type="Proteomes" id="UP000324832">
    <property type="component" value="Unassembled WGS sequence"/>
</dbReference>
<accession>A0A5E4QBG2</accession>
<dbReference type="PANTHER" id="PTHR12877">
    <property type="entry name" value="RHO GUANINE NUCLEOTIDE EXCHANGE FACTOR"/>
    <property type="match status" value="1"/>
</dbReference>
<dbReference type="Gene3D" id="1.20.900.10">
    <property type="entry name" value="Dbl homology (DH) domain"/>
    <property type="match status" value="1"/>
</dbReference>
<evidence type="ECO:0000259" key="3">
    <source>
        <dbReference type="PROSITE" id="PS50010"/>
    </source>
</evidence>
<dbReference type="GO" id="GO:0030036">
    <property type="term" value="P:actin cytoskeleton organization"/>
    <property type="evidence" value="ECO:0007669"/>
    <property type="project" value="TreeGrafter"/>
</dbReference>
<dbReference type="InterPro" id="IPR000219">
    <property type="entry name" value="DH_dom"/>
</dbReference>
<dbReference type="AlphaFoldDB" id="A0A5E4QBG2"/>
<keyword evidence="2" id="KW-0175">Coiled coil</keyword>
<sequence>MHIFYWFQDTRTHVVVELYETEKSYVEALEILVKKYLHPLKSPENAGLLDAFVVDEIFYQVPAILNVHQVFLEQLRRRLEQWDIQQKVGDVFLDVFTKPTVMDTYMSFISNLKKAKETIKTSAASRPAFAKFLDAMARDHKGKLSLDNLLIKPVQKFPSYKLLIQRLIKHTDQTHPDHKLLLEAQKEIHDLLELINCTERESLELEMQQQTLRDLEQMIEGLSNLVTADRTYIKHETVMMTAAQGNTKDRSLFLFKHTKVA</sequence>
<reference evidence="4 5" key="1">
    <citation type="submission" date="2017-07" db="EMBL/GenBank/DDBJ databases">
        <authorList>
            <person name="Talla V."/>
            <person name="Backstrom N."/>
        </authorList>
    </citation>
    <scope>NUCLEOTIDE SEQUENCE [LARGE SCALE GENOMIC DNA]</scope>
</reference>
<dbReference type="GO" id="GO:0005737">
    <property type="term" value="C:cytoplasm"/>
    <property type="evidence" value="ECO:0007669"/>
    <property type="project" value="UniProtKB-ARBA"/>
</dbReference>
<dbReference type="PROSITE" id="PS50010">
    <property type="entry name" value="DH_2"/>
    <property type="match status" value="1"/>
</dbReference>
<dbReference type="SMART" id="SM00325">
    <property type="entry name" value="RhoGEF"/>
    <property type="match status" value="1"/>
</dbReference>
<organism evidence="4 5">
    <name type="scientific">Leptidea sinapis</name>
    <dbReference type="NCBI Taxonomy" id="189913"/>
    <lineage>
        <taxon>Eukaryota</taxon>
        <taxon>Metazoa</taxon>
        <taxon>Ecdysozoa</taxon>
        <taxon>Arthropoda</taxon>
        <taxon>Hexapoda</taxon>
        <taxon>Insecta</taxon>
        <taxon>Pterygota</taxon>
        <taxon>Neoptera</taxon>
        <taxon>Endopterygota</taxon>
        <taxon>Lepidoptera</taxon>
        <taxon>Glossata</taxon>
        <taxon>Ditrysia</taxon>
        <taxon>Papilionoidea</taxon>
        <taxon>Pieridae</taxon>
        <taxon>Dismorphiinae</taxon>
        <taxon>Leptidea</taxon>
    </lineage>
</organism>
<dbReference type="InterPro" id="IPR035899">
    <property type="entry name" value="DBL_dom_sf"/>
</dbReference>
<dbReference type="InterPro" id="IPR039919">
    <property type="entry name" value="ARHGEF10/ARHGEF17"/>
</dbReference>
<keyword evidence="1" id="KW-0344">Guanine-nucleotide releasing factor</keyword>
<dbReference type="Pfam" id="PF00621">
    <property type="entry name" value="RhoGEF"/>
    <property type="match status" value="1"/>
</dbReference>
<dbReference type="CDD" id="cd00160">
    <property type="entry name" value="RhoGEF"/>
    <property type="match status" value="1"/>
</dbReference>
<feature type="domain" description="DH" evidence="3">
    <location>
        <begin position="10"/>
        <end position="198"/>
    </location>
</feature>
<gene>
    <name evidence="4" type="ORF">LSINAPIS_LOCUS6863</name>
</gene>
<name>A0A5E4QBG2_9NEOP</name>
<feature type="coiled-coil region" evidence="2">
    <location>
        <begin position="181"/>
        <end position="225"/>
    </location>
</feature>
<evidence type="ECO:0000256" key="1">
    <source>
        <dbReference type="ARBA" id="ARBA00022658"/>
    </source>
</evidence>
<proteinExistence type="predicted"/>
<keyword evidence="5" id="KW-1185">Reference proteome</keyword>
<protein>
    <recommendedName>
        <fullName evidence="3">DH domain-containing protein</fullName>
    </recommendedName>
</protein>
<evidence type="ECO:0000256" key="2">
    <source>
        <dbReference type="SAM" id="Coils"/>
    </source>
</evidence>
<evidence type="ECO:0000313" key="4">
    <source>
        <dbReference type="EMBL" id="VVC95056.1"/>
    </source>
</evidence>
<dbReference type="PANTHER" id="PTHR12877:SF15">
    <property type="entry name" value="RHO GUANINE NUCLEOTIDE EXCHANGE FACTOR 17"/>
    <property type="match status" value="1"/>
</dbReference>
<dbReference type="GO" id="GO:0051496">
    <property type="term" value="P:positive regulation of stress fiber assembly"/>
    <property type="evidence" value="ECO:0007669"/>
    <property type="project" value="UniProtKB-ARBA"/>
</dbReference>
<evidence type="ECO:0000313" key="5">
    <source>
        <dbReference type="Proteomes" id="UP000324832"/>
    </source>
</evidence>
<dbReference type="EMBL" id="FZQP02002225">
    <property type="protein sequence ID" value="VVC95056.1"/>
    <property type="molecule type" value="Genomic_DNA"/>
</dbReference>